<dbReference type="AlphaFoldDB" id="A0A915MB72"/>
<organism evidence="1 2">
    <name type="scientific">Meloidogyne javanica</name>
    <name type="common">Root-knot nematode worm</name>
    <dbReference type="NCBI Taxonomy" id="6303"/>
    <lineage>
        <taxon>Eukaryota</taxon>
        <taxon>Metazoa</taxon>
        <taxon>Ecdysozoa</taxon>
        <taxon>Nematoda</taxon>
        <taxon>Chromadorea</taxon>
        <taxon>Rhabditida</taxon>
        <taxon>Tylenchina</taxon>
        <taxon>Tylenchomorpha</taxon>
        <taxon>Tylenchoidea</taxon>
        <taxon>Meloidogynidae</taxon>
        <taxon>Meloidogyninae</taxon>
        <taxon>Meloidogyne</taxon>
        <taxon>Meloidogyne incognita group</taxon>
    </lineage>
</organism>
<keyword evidence="1" id="KW-1185">Reference proteome</keyword>
<dbReference type="Proteomes" id="UP000887561">
    <property type="component" value="Unplaced"/>
</dbReference>
<dbReference type="WBParaSite" id="scaffold35437_cov260.g22489">
    <property type="protein sequence ID" value="scaffold35437_cov260.g22489"/>
    <property type="gene ID" value="scaffold35437_cov260.g22489"/>
</dbReference>
<sequence>MGKGLLVATSTIPFKLLGGISSLNGIGGMSGIGLGVGGYGGMGGVGGYGGINGIGGYGGFGSSDYYPQCVLFSSYCALSSIADACPGSCGRFGRPLVPQCPVGFISDGFCSYTGICFELNQRCLNGADQTKYINNAPQEHFWMATVPILEFALIRAKLVLMDFAVILTEKIEFGLGGMGGIRPGGIGGGIGYGGLGSLGMGGLGSLGGLGGYGGIGSLGGYGGLGGMGGGLGGLGGVGGLGGMSGMGGIGGIGFGCVDYHPYCPLYTTYCFSSTIVEVCMESCGLCDIYKR</sequence>
<accession>A0A915MB72</accession>
<evidence type="ECO:0000313" key="2">
    <source>
        <dbReference type="WBParaSite" id="scaffold35437_cov260.g22489"/>
    </source>
</evidence>
<name>A0A915MB72_MELJA</name>
<evidence type="ECO:0000313" key="1">
    <source>
        <dbReference type="Proteomes" id="UP000887561"/>
    </source>
</evidence>
<proteinExistence type="predicted"/>
<protein>
    <submittedName>
        <fullName evidence="2">ShKT domain-containing protein</fullName>
    </submittedName>
</protein>
<reference evidence="2" key="1">
    <citation type="submission" date="2022-11" db="UniProtKB">
        <authorList>
            <consortium name="WormBaseParasite"/>
        </authorList>
    </citation>
    <scope>IDENTIFICATION</scope>
</reference>